<dbReference type="Proteomes" id="UP000019471">
    <property type="component" value="Unassembled WGS sequence"/>
</dbReference>
<dbReference type="InterPro" id="IPR036291">
    <property type="entry name" value="NAD(P)-bd_dom_sf"/>
</dbReference>
<dbReference type="SUPFAM" id="SSF51735">
    <property type="entry name" value="NAD(P)-binding Rossmann-fold domains"/>
    <property type="match status" value="1"/>
</dbReference>
<dbReference type="STRING" id="1182543.W9VQI9"/>
<dbReference type="Pfam" id="PF00106">
    <property type="entry name" value="adh_short"/>
    <property type="match status" value="1"/>
</dbReference>
<dbReference type="PANTHER" id="PTHR43544:SF32">
    <property type="entry name" value="CHAIN DEHYDROGENASE, PUTATIVE (AFU_ORTHOLOGUE AFUA_5G01530)-RELATED"/>
    <property type="match status" value="1"/>
</dbReference>
<evidence type="ECO:0000313" key="2">
    <source>
        <dbReference type="EMBL" id="EXJ57823.1"/>
    </source>
</evidence>
<sequence length="278" mass="30172">MACSSPLFKGNGNQVHFSSKSKATTTNGSSYVSITGANSGVGYATYQVLATTPDYDFHVIMPGRSLDKVEASRTELATSCSVTSSDISSRLSTLKVDVTDSSSIRAAADAVFRKWGYLDVLINNAVIGATSLDDDTSTRFTMRMQTTVTGPAVMAYVFRLLLLKAPVKPYSIFVPSGTGSFARTADTTRQRGPEPPGDTSAYHASKAAFNMIALKGYLRYREEIKVFAMTTGFVVSNLCGKSEELRTGWRMTGDHRCARDHVEYIEEREGRGCRGIGE</sequence>
<gene>
    <name evidence="2" type="ORF">A1O5_12381</name>
</gene>
<dbReference type="Gene3D" id="3.40.50.720">
    <property type="entry name" value="NAD(P)-binding Rossmann-like Domain"/>
    <property type="match status" value="1"/>
</dbReference>
<dbReference type="InterPro" id="IPR002347">
    <property type="entry name" value="SDR_fam"/>
</dbReference>
<comment type="caution">
    <text evidence="2">The sequence shown here is derived from an EMBL/GenBank/DDBJ whole genome shotgun (WGS) entry which is preliminary data.</text>
</comment>
<evidence type="ECO:0000313" key="3">
    <source>
        <dbReference type="Proteomes" id="UP000019471"/>
    </source>
</evidence>
<keyword evidence="3" id="KW-1185">Reference proteome</keyword>
<proteinExistence type="inferred from homology"/>
<name>W9VQI9_9EURO</name>
<dbReference type="AlphaFoldDB" id="W9VQI9"/>
<dbReference type="GO" id="GO:0016491">
    <property type="term" value="F:oxidoreductase activity"/>
    <property type="evidence" value="ECO:0007669"/>
    <property type="project" value="TreeGrafter"/>
</dbReference>
<dbReference type="PANTHER" id="PTHR43544">
    <property type="entry name" value="SHORT-CHAIN DEHYDROGENASE/REDUCTASE"/>
    <property type="match status" value="1"/>
</dbReference>
<dbReference type="PRINTS" id="PR00081">
    <property type="entry name" value="GDHRDH"/>
</dbReference>
<accession>W9VQI9</accession>
<dbReference type="RefSeq" id="XP_007751140.1">
    <property type="nucleotide sequence ID" value="XM_007752950.1"/>
</dbReference>
<evidence type="ECO:0000256" key="1">
    <source>
        <dbReference type="ARBA" id="ARBA00006484"/>
    </source>
</evidence>
<dbReference type="OrthoDB" id="1933717at2759"/>
<dbReference type="GO" id="GO:0005737">
    <property type="term" value="C:cytoplasm"/>
    <property type="evidence" value="ECO:0007669"/>
    <property type="project" value="TreeGrafter"/>
</dbReference>
<organism evidence="2 3">
    <name type="scientific">Cladophialophora psammophila CBS 110553</name>
    <dbReference type="NCBI Taxonomy" id="1182543"/>
    <lineage>
        <taxon>Eukaryota</taxon>
        <taxon>Fungi</taxon>
        <taxon>Dikarya</taxon>
        <taxon>Ascomycota</taxon>
        <taxon>Pezizomycotina</taxon>
        <taxon>Eurotiomycetes</taxon>
        <taxon>Chaetothyriomycetidae</taxon>
        <taxon>Chaetothyriales</taxon>
        <taxon>Herpotrichiellaceae</taxon>
        <taxon>Cladophialophora</taxon>
    </lineage>
</organism>
<protein>
    <recommendedName>
        <fullName evidence="4">Alcohol dehydrogenase</fullName>
    </recommendedName>
</protein>
<dbReference type="GO" id="GO:0019748">
    <property type="term" value="P:secondary metabolic process"/>
    <property type="evidence" value="ECO:0007669"/>
    <property type="project" value="TreeGrafter"/>
</dbReference>
<dbReference type="InterPro" id="IPR051468">
    <property type="entry name" value="Fungal_SecMetab_SDRs"/>
</dbReference>
<evidence type="ECO:0008006" key="4">
    <source>
        <dbReference type="Google" id="ProtNLM"/>
    </source>
</evidence>
<reference evidence="2 3" key="1">
    <citation type="submission" date="2013-03" db="EMBL/GenBank/DDBJ databases">
        <title>The Genome Sequence of Cladophialophora psammophila CBS 110553.</title>
        <authorList>
            <consortium name="The Broad Institute Genomics Platform"/>
            <person name="Cuomo C."/>
            <person name="de Hoog S."/>
            <person name="Gorbushina A."/>
            <person name="Walker B."/>
            <person name="Young S.K."/>
            <person name="Zeng Q."/>
            <person name="Gargeya S."/>
            <person name="Fitzgerald M."/>
            <person name="Haas B."/>
            <person name="Abouelleil A."/>
            <person name="Allen A.W."/>
            <person name="Alvarado L."/>
            <person name="Arachchi H.M."/>
            <person name="Berlin A.M."/>
            <person name="Chapman S.B."/>
            <person name="Gainer-Dewar J."/>
            <person name="Goldberg J."/>
            <person name="Griggs A."/>
            <person name="Gujja S."/>
            <person name="Hansen M."/>
            <person name="Howarth C."/>
            <person name="Imamovic A."/>
            <person name="Ireland A."/>
            <person name="Larimer J."/>
            <person name="McCowan C."/>
            <person name="Murphy C."/>
            <person name="Pearson M."/>
            <person name="Poon T.W."/>
            <person name="Priest M."/>
            <person name="Roberts A."/>
            <person name="Saif S."/>
            <person name="Shea T."/>
            <person name="Sisk P."/>
            <person name="Sykes S."/>
            <person name="Wortman J."/>
            <person name="Nusbaum C."/>
            <person name="Birren B."/>
        </authorList>
    </citation>
    <scope>NUCLEOTIDE SEQUENCE [LARGE SCALE GENOMIC DNA]</scope>
    <source>
        <strain evidence="2 3">CBS 110553</strain>
    </source>
</reference>
<dbReference type="EMBL" id="AMGX01000033">
    <property type="protein sequence ID" value="EXJ57823.1"/>
    <property type="molecule type" value="Genomic_DNA"/>
</dbReference>
<dbReference type="GeneID" id="19197067"/>
<dbReference type="HOGENOM" id="CLU_010194_9_0_1"/>
<comment type="similarity">
    <text evidence="1">Belongs to the short-chain dehydrogenases/reductases (SDR) family.</text>
</comment>